<evidence type="ECO:0000313" key="3">
    <source>
        <dbReference type="Proteomes" id="UP000595349"/>
    </source>
</evidence>
<proteinExistence type="predicted"/>
<organism evidence="2 3">
    <name type="scientific">Salicibibacter cibi</name>
    <dbReference type="NCBI Taxonomy" id="2743001"/>
    <lineage>
        <taxon>Bacteria</taxon>
        <taxon>Bacillati</taxon>
        <taxon>Bacillota</taxon>
        <taxon>Bacilli</taxon>
        <taxon>Bacillales</taxon>
        <taxon>Bacillaceae</taxon>
        <taxon>Salicibibacter</taxon>
    </lineage>
</organism>
<reference evidence="2 3" key="1">
    <citation type="submission" date="2020-06" db="EMBL/GenBank/DDBJ databases">
        <title>Genomic analysis of Salicibibacter sp. NKC21-4.</title>
        <authorList>
            <person name="Oh Y.J."/>
        </authorList>
    </citation>
    <scope>NUCLEOTIDE SEQUENCE [LARGE SCALE GENOMIC DNA]</scope>
    <source>
        <strain evidence="2 3">NKC21-4</strain>
    </source>
</reference>
<protein>
    <submittedName>
        <fullName evidence="2">Uncharacterized protein</fullName>
    </submittedName>
</protein>
<feature type="compositionally biased region" description="Basic and acidic residues" evidence="1">
    <location>
        <begin position="106"/>
        <end position="124"/>
    </location>
</feature>
<feature type="compositionally biased region" description="Basic and acidic residues" evidence="1">
    <location>
        <begin position="61"/>
        <end position="92"/>
    </location>
</feature>
<accession>A0A7T7CF37</accession>
<feature type="region of interest" description="Disordered" evidence="1">
    <location>
        <begin position="24"/>
        <end position="146"/>
    </location>
</feature>
<sequence length="178" mass="20322">MDLLFIFILIFIATTIFNSISNAKKKNEGEQRSRPGTGPSRQPSSDASGNDRQGEGSTFGDLRRQFEDMMRDAEHPTERAPQAERQVYREDNSTTETSSAHAAYEQQRERLRRERENAKQRLENTDAPAVAPGKKKRQSEAFPFNNLSGKDVVKGVVWSEVLSEPRARKPHRTNRMMK</sequence>
<dbReference type="AlphaFoldDB" id="A0A7T7CF37"/>
<dbReference type="KEGG" id="scib:HUG20_07165"/>
<name>A0A7T7CF37_9BACI</name>
<keyword evidence="3" id="KW-1185">Reference proteome</keyword>
<evidence type="ECO:0000256" key="1">
    <source>
        <dbReference type="SAM" id="MobiDB-lite"/>
    </source>
</evidence>
<feature type="compositionally biased region" description="Polar residues" evidence="1">
    <location>
        <begin position="39"/>
        <end position="51"/>
    </location>
</feature>
<dbReference type="Proteomes" id="UP000595349">
    <property type="component" value="Chromosome"/>
</dbReference>
<dbReference type="EMBL" id="CP054706">
    <property type="protein sequence ID" value="QQK79683.1"/>
    <property type="molecule type" value="Genomic_DNA"/>
</dbReference>
<evidence type="ECO:0000313" key="2">
    <source>
        <dbReference type="EMBL" id="QQK79683.1"/>
    </source>
</evidence>
<dbReference type="RefSeq" id="WP_200089615.1">
    <property type="nucleotide sequence ID" value="NZ_CP054706.1"/>
</dbReference>
<gene>
    <name evidence="2" type="ORF">HUG20_07165</name>
</gene>